<dbReference type="EMBL" id="JAWQEG010007222">
    <property type="protein sequence ID" value="KAK3852817.1"/>
    <property type="molecule type" value="Genomic_DNA"/>
</dbReference>
<evidence type="ECO:0000313" key="4">
    <source>
        <dbReference type="Proteomes" id="UP001286313"/>
    </source>
</evidence>
<dbReference type="Proteomes" id="UP001286313">
    <property type="component" value="Unassembled WGS sequence"/>
</dbReference>
<feature type="region of interest" description="Disordered" evidence="1">
    <location>
        <begin position="88"/>
        <end position="109"/>
    </location>
</feature>
<feature type="chain" id="PRO_5041991166" description="Secreted protein" evidence="2">
    <location>
        <begin position="20"/>
        <end position="129"/>
    </location>
</feature>
<comment type="caution">
    <text evidence="3">The sequence shown here is derived from an EMBL/GenBank/DDBJ whole genome shotgun (WGS) entry which is preliminary data.</text>
</comment>
<keyword evidence="4" id="KW-1185">Reference proteome</keyword>
<name>A0AAE1BL54_PETCI</name>
<evidence type="ECO:0000256" key="2">
    <source>
        <dbReference type="SAM" id="SignalP"/>
    </source>
</evidence>
<organism evidence="3 4">
    <name type="scientific">Petrolisthes cinctipes</name>
    <name type="common">Flat porcelain crab</name>
    <dbReference type="NCBI Taxonomy" id="88211"/>
    <lineage>
        <taxon>Eukaryota</taxon>
        <taxon>Metazoa</taxon>
        <taxon>Ecdysozoa</taxon>
        <taxon>Arthropoda</taxon>
        <taxon>Crustacea</taxon>
        <taxon>Multicrustacea</taxon>
        <taxon>Malacostraca</taxon>
        <taxon>Eumalacostraca</taxon>
        <taxon>Eucarida</taxon>
        <taxon>Decapoda</taxon>
        <taxon>Pleocyemata</taxon>
        <taxon>Anomura</taxon>
        <taxon>Galatheoidea</taxon>
        <taxon>Porcellanidae</taxon>
        <taxon>Petrolisthes</taxon>
    </lineage>
</organism>
<protein>
    <recommendedName>
        <fullName evidence="5">Secreted protein</fullName>
    </recommendedName>
</protein>
<evidence type="ECO:0000256" key="1">
    <source>
        <dbReference type="SAM" id="MobiDB-lite"/>
    </source>
</evidence>
<gene>
    <name evidence="3" type="ORF">Pcinc_040609</name>
</gene>
<sequence length="129" mass="13506">MMGAWVVFLPFLPNTVTSAASLLNLPVPPPTTCLPEFCGWFGWVSGCGRVTGRVVSLPLPPSSVANPAPRSLHQSTERGALLAPPLPAASAKYKSPSSRYHPGHAPHTLTSSAIGPITFTSSNQCGCLR</sequence>
<keyword evidence="2" id="KW-0732">Signal</keyword>
<feature type="signal peptide" evidence="2">
    <location>
        <begin position="1"/>
        <end position="19"/>
    </location>
</feature>
<dbReference type="AlphaFoldDB" id="A0AAE1BL54"/>
<proteinExistence type="predicted"/>
<accession>A0AAE1BL54</accession>
<evidence type="ECO:0000313" key="3">
    <source>
        <dbReference type="EMBL" id="KAK3852817.1"/>
    </source>
</evidence>
<evidence type="ECO:0008006" key="5">
    <source>
        <dbReference type="Google" id="ProtNLM"/>
    </source>
</evidence>
<reference evidence="3" key="1">
    <citation type="submission" date="2023-10" db="EMBL/GenBank/DDBJ databases">
        <title>Genome assemblies of two species of porcelain crab, Petrolisthes cinctipes and Petrolisthes manimaculis (Anomura: Porcellanidae).</title>
        <authorList>
            <person name="Angst P."/>
        </authorList>
    </citation>
    <scope>NUCLEOTIDE SEQUENCE</scope>
    <source>
        <strain evidence="3">PB745_01</strain>
        <tissue evidence="3">Gill</tissue>
    </source>
</reference>
<feature type="compositionally biased region" description="Low complexity" evidence="1">
    <location>
        <begin position="88"/>
        <end position="98"/>
    </location>
</feature>